<dbReference type="InterPro" id="IPR008978">
    <property type="entry name" value="HSP20-like_chaperone"/>
</dbReference>
<reference evidence="5 6" key="1">
    <citation type="submission" date="2017-09" db="EMBL/GenBank/DDBJ databases">
        <title>Complete genome sequence of Verrucomicrobial strain HZ-65, isolated from freshwater.</title>
        <authorList>
            <person name="Choi A."/>
        </authorList>
    </citation>
    <scope>NUCLEOTIDE SEQUENCE [LARGE SCALE GENOMIC DNA]</scope>
    <source>
        <strain evidence="5 6">HZ-65</strain>
    </source>
</reference>
<dbReference type="SUPFAM" id="SSF49764">
    <property type="entry name" value="HSP20-like chaperones"/>
    <property type="match status" value="1"/>
</dbReference>
<dbReference type="Proteomes" id="UP000217265">
    <property type="component" value="Chromosome"/>
</dbReference>
<evidence type="ECO:0000313" key="6">
    <source>
        <dbReference type="Proteomes" id="UP000217265"/>
    </source>
</evidence>
<name>A0A290Q5U6_9BACT</name>
<keyword evidence="1" id="KW-0346">Stress response</keyword>
<dbReference type="PROSITE" id="PS01031">
    <property type="entry name" value="SHSP"/>
    <property type="match status" value="1"/>
</dbReference>
<dbReference type="PANTHER" id="PTHR46733:SF4">
    <property type="entry name" value="HEAT SHOCK PROTEIN 21, CHLOROPLASTIC"/>
    <property type="match status" value="1"/>
</dbReference>
<dbReference type="Pfam" id="PF00011">
    <property type="entry name" value="HSP20"/>
    <property type="match status" value="1"/>
</dbReference>
<dbReference type="KEGG" id="vbh:CMV30_07840"/>
<evidence type="ECO:0000259" key="4">
    <source>
        <dbReference type="PROSITE" id="PS01031"/>
    </source>
</evidence>
<comment type="similarity">
    <text evidence="2 3">Belongs to the small heat shock protein (HSP20) family.</text>
</comment>
<keyword evidence="6" id="KW-1185">Reference proteome</keyword>
<dbReference type="AlphaFoldDB" id="A0A290Q5U6"/>
<dbReference type="InterPro" id="IPR044587">
    <property type="entry name" value="HSP21-like"/>
</dbReference>
<evidence type="ECO:0000256" key="1">
    <source>
        <dbReference type="ARBA" id="ARBA00023016"/>
    </source>
</evidence>
<dbReference type="OrthoDB" id="9788892at2"/>
<evidence type="ECO:0000256" key="3">
    <source>
        <dbReference type="RuleBase" id="RU003616"/>
    </source>
</evidence>
<dbReference type="Gene3D" id="2.60.40.790">
    <property type="match status" value="1"/>
</dbReference>
<evidence type="ECO:0000256" key="2">
    <source>
        <dbReference type="PROSITE-ProRule" id="PRU00285"/>
    </source>
</evidence>
<protein>
    <submittedName>
        <fullName evidence="5">Heat-shock protein Hsp20</fullName>
    </submittedName>
</protein>
<organism evidence="5 6">
    <name type="scientific">Nibricoccus aquaticus</name>
    <dbReference type="NCBI Taxonomy" id="2576891"/>
    <lineage>
        <taxon>Bacteria</taxon>
        <taxon>Pseudomonadati</taxon>
        <taxon>Verrucomicrobiota</taxon>
        <taxon>Opitutia</taxon>
        <taxon>Opitutales</taxon>
        <taxon>Opitutaceae</taxon>
        <taxon>Nibricoccus</taxon>
    </lineage>
</organism>
<proteinExistence type="inferred from homology"/>
<dbReference type="EMBL" id="CP023344">
    <property type="protein sequence ID" value="ATC63864.1"/>
    <property type="molecule type" value="Genomic_DNA"/>
</dbReference>
<dbReference type="PANTHER" id="PTHR46733">
    <property type="entry name" value="26.5 KDA HEAT SHOCK PROTEIN, MITOCHONDRIAL"/>
    <property type="match status" value="1"/>
</dbReference>
<dbReference type="RefSeq" id="WP_096055496.1">
    <property type="nucleotide sequence ID" value="NZ_CP023344.1"/>
</dbReference>
<dbReference type="InterPro" id="IPR002068">
    <property type="entry name" value="A-crystallin/Hsp20_dom"/>
</dbReference>
<gene>
    <name evidence="5" type="ORF">CMV30_07840</name>
</gene>
<sequence>MSLLNSLIPSFARPSLDSVADNSADAGVTPGVRPVYSVTESADAYSLTVQLPGVAKAGLSITDEDGVLTVRGERSWKQPAGWTSLYRESGERPFELSLQHDQSIDVDKIRAELVDGVLTATLPKAEARKPRKIAVA</sequence>
<evidence type="ECO:0000313" key="5">
    <source>
        <dbReference type="EMBL" id="ATC63864.1"/>
    </source>
</evidence>
<dbReference type="GO" id="GO:0009408">
    <property type="term" value="P:response to heat"/>
    <property type="evidence" value="ECO:0007669"/>
    <property type="project" value="InterPro"/>
</dbReference>
<accession>A0A290Q5U6</accession>
<dbReference type="CDD" id="cd06464">
    <property type="entry name" value="ACD_sHsps-like"/>
    <property type="match status" value="1"/>
</dbReference>
<feature type="domain" description="SHSP" evidence="4">
    <location>
        <begin position="26"/>
        <end position="136"/>
    </location>
</feature>